<evidence type="ECO:0000256" key="2">
    <source>
        <dbReference type="ARBA" id="ARBA00011375"/>
    </source>
</evidence>
<comment type="subunit">
    <text evidence="2">Interacts with microtubules.</text>
</comment>
<keyword evidence="9" id="KW-0175">Coiled coil</keyword>
<feature type="coiled-coil region" evidence="9">
    <location>
        <begin position="80"/>
        <end position="118"/>
    </location>
</feature>
<feature type="transmembrane region" description="Helical" evidence="10">
    <location>
        <begin position="51"/>
        <end position="73"/>
    </location>
</feature>
<evidence type="ECO:0000256" key="1">
    <source>
        <dbReference type="ARBA" id="ARBA00004245"/>
    </source>
</evidence>
<keyword evidence="5" id="KW-0802">TPR repeat</keyword>
<evidence type="ECO:0000256" key="4">
    <source>
        <dbReference type="ARBA" id="ARBA00022737"/>
    </source>
</evidence>
<dbReference type="KEGG" id="dpte:113792247"/>
<evidence type="ECO:0000256" key="3">
    <source>
        <dbReference type="ARBA" id="ARBA00022490"/>
    </source>
</evidence>
<dbReference type="Gene3D" id="1.25.40.10">
    <property type="entry name" value="Tetratricopeptide repeat domain"/>
    <property type="match status" value="1"/>
</dbReference>
<keyword evidence="10" id="KW-0812">Transmembrane</keyword>
<reference evidence="12" key="1">
    <citation type="submission" date="2025-08" db="UniProtKB">
        <authorList>
            <consortium name="RefSeq"/>
        </authorList>
    </citation>
    <scope>IDENTIFICATION</scope>
    <source>
        <strain evidence="12">Airmid</strain>
    </source>
</reference>
<dbReference type="AlphaFoldDB" id="A0A6P6XX83"/>
<dbReference type="InterPro" id="IPR011990">
    <property type="entry name" value="TPR-like_helical_dom_sf"/>
</dbReference>
<comment type="subcellular location">
    <subcellularLocation>
        <location evidence="1">Cytoplasm</location>
        <location evidence="1">Cytoskeleton</location>
    </subcellularLocation>
</comment>
<evidence type="ECO:0000256" key="6">
    <source>
        <dbReference type="ARBA" id="ARBA00023212"/>
    </source>
</evidence>
<proteinExistence type="predicted"/>
<dbReference type="GO" id="GO:0005876">
    <property type="term" value="C:spindle microtubule"/>
    <property type="evidence" value="ECO:0007669"/>
    <property type="project" value="TreeGrafter"/>
</dbReference>
<evidence type="ECO:0000256" key="9">
    <source>
        <dbReference type="SAM" id="Coils"/>
    </source>
</evidence>
<keyword evidence="6" id="KW-0206">Cytoskeleton</keyword>
<dbReference type="Proteomes" id="UP000515146">
    <property type="component" value="Unplaced"/>
</dbReference>
<evidence type="ECO:0000256" key="7">
    <source>
        <dbReference type="ARBA" id="ARBA00039966"/>
    </source>
</evidence>
<gene>
    <name evidence="12" type="primary">LOC113792247</name>
</gene>
<keyword evidence="11" id="KW-1185">Reference proteome</keyword>
<dbReference type="RefSeq" id="XP_027197962.1">
    <property type="nucleotide sequence ID" value="XM_027342161.1"/>
</dbReference>
<dbReference type="OrthoDB" id="512473at2759"/>
<dbReference type="InParanoid" id="A0A6P6XX83"/>
<name>A0A6P6XX83_DERPT</name>
<dbReference type="PANTHER" id="PTHR16056">
    <property type="entry name" value="REGULATOR OF MICROTUBULE DYNAMICS PROTEIN"/>
    <property type="match status" value="1"/>
</dbReference>
<keyword evidence="10" id="KW-1133">Transmembrane helix</keyword>
<keyword evidence="4" id="KW-0677">Repeat</keyword>
<evidence type="ECO:0000256" key="8">
    <source>
        <dbReference type="ARBA" id="ARBA00041958"/>
    </source>
</evidence>
<keyword evidence="3" id="KW-0963">Cytoplasm</keyword>
<dbReference type="PANTHER" id="PTHR16056:SF16">
    <property type="entry name" value="REGULATOR OF MICROTUBULE DYNAMICS PROTEIN 1"/>
    <property type="match status" value="1"/>
</dbReference>
<organism evidence="11 12">
    <name type="scientific">Dermatophagoides pteronyssinus</name>
    <name type="common">European house dust mite</name>
    <dbReference type="NCBI Taxonomy" id="6956"/>
    <lineage>
        <taxon>Eukaryota</taxon>
        <taxon>Metazoa</taxon>
        <taxon>Ecdysozoa</taxon>
        <taxon>Arthropoda</taxon>
        <taxon>Chelicerata</taxon>
        <taxon>Arachnida</taxon>
        <taxon>Acari</taxon>
        <taxon>Acariformes</taxon>
        <taxon>Sarcoptiformes</taxon>
        <taxon>Astigmata</taxon>
        <taxon>Psoroptidia</taxon>
        <taxon>Analgoidea</taxon>
        <taxon>Pyroglyphidae</taxon>
        <taxon>Dermatophagoidinae</taxon>
        <taxon>Dermatophagoides</taxon>
    </lineage>
</organism>
<dbReference type="GO" id="GO:0097431">
    <property type="term" value="C:mitotic spindle pole"/>
    <property type="evidence" value="ECO:0007669"/>
    <property type="project" value="TreeGrafter"/>
</dbReference>
<evidence type="ECO:0000313" key="11">
    <source>
        <dbReference type="Proteomes" id="UP000515146"/>
    </source>
</evidence>
<dbReference type="Pfam" id="PF21033">
    <property type="entry name" value="RMD1-3"/>
    <property type="match status" value="1"/>
</dbReference>
<dbReference type="SUPFAM" id="SSF48452">
    <property type="entry name" value="TPR-like"/>
    <property type="match status" value="1"/>
</dbReference>
<accession>A0A6P6XX83</accession>
<keyword evidence="10" id="KW-0472">Membrane</keyword>
<dbReference type="InterPro" id="IPR049039">
    <property type="entry name" value="RMD1-3_a_helical_rpt"/>
</dbReference>
<sequence>MFKVFTRIHNTSILFSFFSLGTFDDKDVKKREILLSNLATNNKEIMSRKTLFTGILCFVCGILIGYATSLLTINDDDHVRKRLKRNLSDNNDLVKTLRKDFEKEIHVLYEKLDAIHQELQLSKNKKINNKRNSDISSDETDQAECFYDTAEIFKDEIDEQKNDYQQIDDMFENDSIDVQYIYDYIKQKVSKIPNDAEMLWRHSKAAHLLSKSTNHMNNLESKKQLLYESFDMANNALKLNDHNANCHKWYAISIGCLKDFVSIKEKINNGIQFKEHLDIAMSLKDDDPTLYHLAGRFCLELLAISWAEKKLASMIVGYSLPEITYQDALQYFLKAYQLKPRWKENVFFIVQTLIQMNEQVKAHDYLKEALAIPFNEKSGEEQIIHDKLLKLQSSKFS</sequence>
<evidence type="ECO:0000256" key="10">
    <source>
        <dbReference type="SAM" id="Phobius"/>
    </source>
</evidence>
<dbReference type="GO" id="GO:0008017">
    <property type="term" value="F:microtubule binding"/>
    <property type="evidence" value="ECO:0007669"/>
    <property type="project" value="TreeGrafter"/>
</dbReference>
<evidence type="ECO:0000313" key="12">
    <source>
        <dbReference type="RefSeq" id="XP_027197962.1"/>
    </source>
</evidence>
<evidence type="ECO:0000256" key="5">
    <source>
        <dbReference type="ARBA" id="ARBA00022803"/>
    </source>
</evidence>
<protein>
    <recommendedName>
        <fullName evidence="7">Regulator of microtubule dynamics protein 1</fullName>
    </recommendedName>
    <alternativeName>
        <fullName evidence="8">Protein FAM82B</fullName>
    </alternativeName>
</protein>
<dbReference type="GO" id="GO:0005739">
    <property type="term" value="C:mitochondrion"/>
    <property type="evidence" value="ECO:0007669"/>
    <property type="project" value="TreeGrafter"/>
</dbReference>